<dbReference type="Proteomes" id="UP000053958">
    <property type="component" value="Unassembled WGS sequence"/>
</dbReference>
<keyword evidence="2 6" id="KW-0812">Transmembrane</keyword>
<name>A0A0F4YLY1_RASE3</name>
<keyword evidence="4" id="KW-0813">Transport</keyword>
<gene>
    <name evidence="8" type="ORF">T310_6804</name>
</gene>
<protein>
    <recommendedName>
        <fullName evidence="7">Ferric oxidoreductase domain-containing protein</fullName>
    </recommendedName>
</protein>
<dbReference type="GO" id="GO:0006811">
    <property type="term" value="P:monoatomic ion transport"/>
    <property type="evidence" value="ECO:0007669"/>
    <property type="project" value="UniProtKB-KW"/>
</dbReference>
<evidence type="ECO:0000259" key="7">
    <source>
        <dbReference type="Pfam" id="PF01794"/>
    </source>
</evidence>
<feature type="transmembrane region" description="Helical" evidence="6">
    <location>
        <begin position="29"/>
        <end position="48"/>
    </location>
</feature>
<feature type="transmembrane region" description="Helical" evidence="6">
    <location>
        <begin position="238"/>
        <end position="258"/>
    </location>
</feature>
<dbReference type="OrthoDB" id="10006946at2759"/>
<dbReference type="EMBL" id="LASV01000367">
    <property type="protein sequence ID" value="KKA19229.1"/>
    <property type="molecule type" value="Genomic_DNA"/>
</dbReference>
<feature type="transmembrane region" description="Helical" evidence="6">
    <location>
        <begin position="264"/>
        <end position="283"/>
    </location>
</feature>
<comment type="caution">
    <text evidence="8">The sequence shown here is derived from an EMBL/GenBank/DDBJ whole genome shotgun (WGS) entry which is preliminary data.</text>
</comment>
<feature type="transmembrane region" description="Helical" evidence="6">
    <location>
        <begin position="195"/>
        <end position="218"/>
    </location>
</feature>
<dbReference type="InterPro" id="IPR013130">
    <property type="entry name" value="Fe3_Rdtase_TM_dom"/>
</dbReference>
<dbReference type="GeneID" id="25319086"/>
<dbReference type="STRING" id="1408163.A0A0F4YLY1"/>
<evidence type="ECO:0000256" key="2">
    <source>
        <dbReference type="ARBA" id="ARBA00022692"/>
    </source>
</evidence>
<keyword evidence="9" id="KW-1185">Reference proteome</keyword>
<evidence type="ECO:0000313" key="8">
    <source>
        <dbReference type="EMBL" id="KKA19229.1"/>
    </source>
</evidence>
<feature type="transmembrane region" description="Helical" evidence="6">
    <location>
        <begin position="78"/>
        <end position="95"/>
    </location>
</feature>
<dbReference type="AlphaFoldDB" id="A0A0F4YLY1"/>
<reference evidence="8 9" key="1">
    <citation type="submission" date="2015-04" db="EMBL/GenBank/DDBJ databases">
        <authorList>
            <person name="Heijne W.H."/>
            <person name="Fedorova N.D."/>
            <person name="Nierman W.C."/>
            <person name="Vollebregt A.W."/>
            <person name="Zhao Z."/>
            <person name="Wu L."/>
            <person name="Kumar M."/>
            <person name="Stam H."/>
            <person name="van den Berg M.A."/>
            <person name="Pel H.J."/>
        </authorList>
    </citation>
    <scope>NUCLEOTIDE SEQUENCE [LARGE SCALE GENOMIC DNA]</scope>
    <source>
        <strain evidence="8 9">CBS 393.64</strain>
    </source>
</reference>
<proteinExistence type="predicted"/>
<feature type="domain" description="Ferric oxidoreductase" evidence="7">
    <location>
        <begin position="111"/>
        <end position="253"/>
    </location>
</feature>
<evidence type="ECO:0000256" key="5">
    <source>
        <dbReference type="ARBA" id="ARBA00023136"/>
    </source>
</evidence>
<keyword evidence="4" id="KW-0406">Ion transport</keyword>
<keyword evidence="5 6" id="KW-0472">Membrane</keyword>
<dbReference type="GO" id="GO:0016020">
    <property type="term" value="C:membrane"/>
    <property type="evidence" value="ECO:0007669"/>
    <property type="project" value="UniProtKB-SubCell"/>
</dbReference>
<dbReference type="GO" id="GO:0016491">
    <property type="term" value="F:oxidoreductase activity"/>
    <property type="evidence" value="ECO:0007669"/>
    <property type="project" value="UniProtKB-ARBA"/>
</dbReference>
<accession>A0A0F4YLY1</accession>
<evidence type="ECO:0000256" key="4">
    <source>
        <dbReference type="ARBA" id="ARBA00023065"/>
    </source>
</evidence>
<comment type="subcellular location">
    <subcellularLocation>
        <location evidence="1">Membrane</location>
        <topology evidence="1">Multi-pass membrane protein</topology>
    </subcellularLocation>
</comment>
<evidence type="ECO:0000256" key="1">
    <source>
        <dbReference type="ARBA" id="ARBA00004141"/>
    </source>
</evidence>
<sequence length="288" mass="32768">MSLSWPYHFVSLSEKEIQRRRDVLDLRGYYAQLSALAVIAAISLYRFYRGPPTRRTITKRSWWDSPPFQGWTETRKQYSITLLWLLFLLGLSVWNTGDDYLHLTKALANVSLSQLPFQMLLAPTSFIFTSNPALPSLLSSLTSIPQTTLAPYHRLFGRLIIVPLLCGHGILYLLFYVQSSHPLFGTLLAKRIRDLDVQCGLAALATALLVLIFGRSTLWQLRSLQWPGLRSAEERRRVFYIGHLVLVGALLALAYSHVIYARPYVLEAIGVSIANLVYCWLLVGKRKT</sequence>
<dbReference type="Pfam" id="PF01794">
    <property type="entry name" value="Ferric_reduct"/>
    <property type="match status" value="1"/>
</dbReference>
<organism evidence="8 9">
    <name type="scientific">Rasamsonia emersonii (strain ATCC 16479 / CBS 393.64 / IMI 116815)</name>
    <dbReference type="NCBI Taxonomy" id="1408163"/>
    <lineage>
        <taxon>Eukaryota</taxon>
        <taxon>Fungi</taxon>
        <taxon>Dikarya</taxon>
        <taxon>Ascomycota</taxon>
        <taxon>Pezizomycotina</taxon>
        <taxon>Eurotiomycetes</taxon>
        <taxon>Eurotiomycetidae</taxon>
        <taxon>Eurotiales</taxon>
        <taxon>Trichocomaceae</taxon>
        <taxon>Rasamsonia</taxon>
    </lineage>
</organism>
<evidence type="ECO:0000256" key="6">
    <source>
        <dbReference type="SAM" id="Phobius"/>
    </source>
</evidence>
<evidence type="ECO:0000313" key="9">
    <source>
        <dbReference type="Proteomes" id="UP000053958"/>
    </source>
</evidence>
<dbReference type="RefSeq" id="XP_013325841.1">
    <property type="nucleotide sequence ID" value="XM_013470387.1"/>
</dbReference>
<feature type="transmembrane region" description="Helical" evidence="6">
    <location>
        <begin position="115"/>
        <end position="134"/>
    </location>
</feature>
<evidence type="ECO:0000256" key="3">
    <source>
        <dbReference type="ARBA" id="ARBA00022989"/>
    </source>
</evidence>
<feature type="transmembrane region" description="Helical" evidence="6">
    <location>
        <begin position="155"/>
        <end position="175"/>
    </location>
</feature>
<keyword evidence="3 6" id="KW-1133">Transmembrane helix</keyword>